<evidence type="ECO:0000259" key="1">
    <source>
        <dbReference type="Pfam" id="PF18765"/>
    </source>
</evidence>
<evidence type="ECO:0000313" key="3">
    <source>
        <dbReference type="Proteomes" id="UP000066624"/>
    </source>
</evidence>
<dbReference type="RefSeq" id="WP_049725077.1">
    <property type="nucleotide sequence ID" value="NZ_CP012154.1"/>
</dbReference>
<dbReference type="STRING" id="1579979.WM2015_1063"/>
<feature type="domain" description="Polymerase beta nucleotidyltransferase" evidence="1">
    <location>
        <begin position="15"/>
        <end position="96"/>
    </location>
</feature>
<dbReference type="InterPro" id="IPR043519">
    <property type="entry name" value="NT_sf"/>
</dbReference>
<dbReference type="PANTHER" id="PTHR43852">
    <property type="entry name" value="NUCLEOTIDYLTRANSFERASE"/>
    <property type="match status" value="1"/>
</dbReference>
<dbReference type="SUPFAM" id="SSF81301">
    <property type="entry name" value="Nucleotidyltransferase"/>
    <property type="match status" value="1"/>
</dbReference>
<protein>
    <submittedName>
        <fullName evidence="2">Putative DNA polymerase, beta domain protein region</fullName>
    </submittedName>
</protein>
<dbReference type="AlphaFoldDB" id="A0A0K0XUU6"/>
<sequence length="132" mass="14756">MRNSDLIIERLQVELPGVIAIHAFGSRAAQQSRPDSDLDLAVLGERPFDARRLWAVASALASRLNMDVDLVDLRTASTVMQHQILTTGERLWAADSRADLFEATVLNDKFDLDVDRQALLERIHREGRVHGG</sequence>
<proteinExistence type="predicted"/>
<dbReference type="OrthoDB" id="9793109at2"/>
<dbReference type="InterPro" id="IPR041633">
    <property type="entry name" value="Polbeta"/>
</dbReference>
<dbReference type="Gene3D" id="3.30.460.10">
    <property type="entry name" value="Beta Polymerase, domain 2"/>
    <property type="match status" value="1"/>
</dbReference>
<dbReference type="PANTHER" id="PTHR43852:SF2">
    <property type="entry name" value="PROTEIN ADENYLYLTRANSFERASE MNTA"/>
    <property type="match status" value="1"/>
</dbReference>
<dbReference type="Proteomes" id="UP000066624">
    <property type="component" value="Chromosome"/>
</dbReference>
<organism evidence="2 3">
    <name type="scientific">Wenzhouxiangella marina</name>
    <dbReference type="NCBI Taxonomy" id="1579979"/>
    <lineage>
        <taxon>Bacteria</taxon>
        <taxon>Pseudomonadati</taxon>
        <taxon>Pseudomonadota</taxon>
        <taxon>Gammaproteobacteria</taxon>
        <taxon>Chromatiales</taxon>
        <taxon>Wenzhouxiangellaceae</taxon>
        <taxon>Wenzhouxiangella</taxon>
    </lineage>
</organism>
<dbReference type="Pfam" id="PF18765">
    <property type="entry name" value="Polbeta"/>
    <property type="match status" value="1"/>
</dbReference>
<keyword evidence="3" id="KW-1185">Reference proteome</keyword>
<dbReference type="KEGG" id="wma:WM2015_1063"/>
<reference evidence="3" key="1">
    <citation type="submission" date="2015-07" db="EMBL/GenBank/DDBJ databases">
        <authorList>
            <person name="Kim K.M."/>
        </authorList>
    </citation>
    <scope>NUCLEOTIDE SEQUENCE [LARGE SCALE GENOMIC DNA]</scope>
    <source>
        <strain evidence="3">KCTC 42284</strain>
    </source>
</reference>
<evidence type="ECO:0000313" key="2">
    <source>
        <dbReference type="EMBL" id="AKS41440.1"/>
    </source>
</evidence>
<gene>
    <name evidence="2" type="ORF">WM2015_1063</name>
</gene>
<dbReference type="EMBL" id="CP012154">
    <property type="protein sequence ID" value="AKS41440.1"/>
    <property type="molecule type" value="Genomic_DNA"/>
</dbReference>
<accession>A0A0K0XUU6</accession>
<dbReference type="CDD" id="cd05403">
    <property type="entry name" value="NT_KNTase_like"/>
    <property type="match status" value="1"/>
</dbReference>
<name>A0A0K0XUU6_9GAMM</name>
<dbReference type="InterPro" id="IPR052930">
    <property type="entry name" value="TA_antitoxin_MntA"/>
</dbReference>
<dbReference type="NCBIfam" id="NF047752">
    <property type="entry name" value="MntA_antitoxin"/>
    <property type="match status" value="1"/>
</dbReference>